<comment type="similarity">
    <text evidence="1">Belongs to the NADH dehydrogenase family.</text>
</comment>
<protein>
    <submittedName>
        <fullName evidence="8">Pyridine nucleotide-disulfide oxidoreductase-domain-containing protein</fullName>
    </submittedName>
</protein>
<organism evidence="8 9">
    <name type="scientific">Glomerella acutata</name>
    <name type="common">Colletotrichum acutatum</name>
    <dbReference type="NCBI Taxonomy" id="27357"/>
    <lineage>
        <taxon>Eukaryota</taxon>
        <taxon>Fungi</taxon>
        <taxon>Dikarya</taxon>
        <taxon>Ascomycota</taxon>
        <taxon>Pezizomycotina</taxon>
        <taxon>Sordariomycetes</taxon>
        <taxon>Hypocreomycetidae</taxon>
        <taxon>Glomerellales</taxon>
        <taxon>Glomerellaceae</taxon>
        <taxon>Colletotrichum</taxon>
        <taxon>Colletotrichum acutatum species complex</taxon>
    </lineage>
</organism>
<evidence type="ECO:0000259" key="6">
    <source>
        <dbReference type="Pfam" id="PF07992"/>
    </source>
</evidence>
<evidence type="ECO:0000256" key="4">
    <source>
        <dbReference type="ARBA" id="ARBA00023002"/>
    </source>
</evidence>
<dbReference type="Pfam" id="PF22366">
    <property type="entry name" value="NDH2_C"/>
    <property type="match status" value="1"/>
</dbReference>
<proteinExistence type="inferred from homology"/>
<dbReference type="RefSeq" id="XP_060359835.1">
    <property type="nucleotide sequence ID" value="XM_060510857.1"/>
</dbReference>
<gene>
    <name evidence="8" type="ORF">BDZ83DRAFT_656212</name>
</gene>
<comment type="caution">
    <text evidence="8">The sequence shown here is derived from an EMBL/GenBank/DDBJ whole genome shotgun (WGS) entry which is preliminary data.</text>
</comment>
<dbReference type="InterPro" id="IPR036188">
    <property type="entry name" value="FAD/NAD-bd_sf"/>
</dbReference>
<feature type="domain" description="External alternative NADH-ubiquinone oxidoreductase-like C-terminal" evidence="7">
    <location>
        <begin position="461"/>
        <end position="513"/>
    </location>
</feature>
<dbReference type="InterPro" id="IPR054585">
    <property type="entry name" value="NDH2-like_C"/>
</dbReference>
<dbReference type="Gene3D" id="3.50.50.100">
    <property type="match status" value="1"/>
</dbReference>
<sequence length="557" mass="62325">MASSKVAQQYWRSLARPGRRGPAGTALQVEALTNTSLVNHRNSTSSSSPTEPKRERVVVLGSGWAGYAFARELDPKKYERILISPRSYFVFTPLLASTSVGTLEFRSVLEPVRRLELDAFHQAWADDVDFSRKVIRIEKVTSEDATSKTLPARDAHAQAKGEVVDVAYDKLVVAVGSYSQTFGIEGVKEYANFLRDIGDARSIRLRVLQCFEKADWPTTTDEQRKKLLHFAVVGGGPTGIEFAAELHDLIHDDLSKLYPHLMEFVGITIYDIAPKVLPMFDQQLASYAEDLFRRQGIKVKTNHHLQRIRPDETDPRGALRLKIQEHGEEEVGAGIVVWSTGLMQNPLVQTLMKKELRNPNGVSPTEDQSAGGAEMVKILKAERSGGIVTDAHLRVRLDDPKNEGAVLPDVYSMGDCSVLEGQTLPATAQVASQQAKYLAKALNKQAAAGLEEGKPFKFRNLGAMAYLGSWRAIHQSSADELKGRAAWILWRCAYLTKSMSIRNKILVPVYWFVTSYSHQDNECLRLIHFYYDFDVHSPVYIIPSRMEVVNLIVVREK</sequence>
<dbReference type="GeneID" id="85394756"/>
<dbReference type="GO" id="GO:0005739">
    <property type="term" value="C:mitochondrion"/>
    <property type="evidence" value="ECO:0007669"/>
    <property type="project" value="TreeGrafter"/>
</dbReference>
<dbReference type="EMBL" id="JAHMHS010000135">
    <property type="protein sequence ID" value="KAK1713782.1"/>
    <property type="molecule type" value="Genomic_DNA"/>
</dbReference>
<evidence type="ECO:0000256" key="2">
    <source>
        <dbReference type="ARBA" id="ARBA00022630"/>
    </source>
</evidence>
<dbReference type="Pfam" id="PF07992">
    <property type="entry name" value="Pyr_redox_2"/>
    <property type="match status" value="1"/>
</dbReference>
<dbReference type="PANTHER" id="PTHR43706:SF17">
    <property type="entry name" value="NADH DEHYDROGENASE (EUROFUNG)"/>
    <property type="match status" value="1"/>
</dbReference>
<keyword evidence="3" id="KW-0274">FAD</keyword>
<evidence type="ECO:0000313" key="8">
    <source>
        <dbReference type="EMBL" id="KAK1713782.1"/>
    </source>
</evidence>
<name>A0AAD8UDI9_GLOAC</name>
<keyword evidence="4" id="KW-0560">Oxidoreductase</keyword>
<evidence type="ECO:0000313" key="9">
    <source>
        <dbReference type="Proteomes" id="UP001244207"/>
    </source>
</evidence>
<evidence type="ECO:0000256" key="1">
    <source>
        <dbReference type="ARBA" id="ARBA00005272"/>
    </source>
</evidence>
<dbReference type="GO" id="GO:0003954">
    <property type="term" value="F:NADH dehydrogenase activity"/>
    <property type="evidence" value="ECO:0007669"/>
    <property type="project" value="InterPro"/>
</dbReference>
<dbReference type="Proteomes" id="UP001244207">
    <property type="component" value="Unassembled WGS sequence"/>
</dbReference>
<dbReference type="InterPro" id="IPR023753">
    <property type="entry name" value="FAD/NAD-binding_dom"/>
</dbReference>
<evidence type="ECO:0000256" key="5">
    <source>
        <dbReference type="ARBA" id="ARBA00023027"/>
    </source>
</evidence>
<accession>A0AAD8UDI9</accession>
<dbReference type="PRINTS" id="PR00368">
    <property type="entry name" value="FADPNR"/>
</dbReference>
<dbReference type="InterPro" id="IPR045024">
    <property type="entry name" value="NDH-2"/>
</dbReference>
<dbReference type="PANTHER" id="PTHR43706">
    <property type="entry name" value="NADH DEHYDROGENASE"/>
    <property type="match status" value="1"/>
</dbReference>
<dbReference type="SUPFAM" id="SSF51905">
    <property type="entry name" value="FAD/NAD(P)-binding domain"/>
    <property type="match status" value="1"/>
</dbReference>
<keyword evidence="5" id="KW-0520">NAD</keyword>
<feature type="domain" description="FAD/NAD(P)-binding" evidence="6">
    <location>
        <begin position="56"/>
        <end position="356"/>
    </location>
</feature>
<evidence type="ECO:0000256" key="3">
    <source>
        <dbReference type="ARBA" id="ARBA00022827"/>
    </source>
</evidence>
<dbReference type="AlphaFoldDB" id="A0AAD8UDI9"/>
<evidence type="ECO:0000259" key="7">
    <source>
        <dbReference type="Pfam" id="PF22366"/>
    </source>
</evidence>
<keyword evidence="9" id="KW-1185">Reference proteome</keyword>
<keyword evidence="2" id="KW-0285">Flavoprotein</keyword>
<reference evidence="8" key="1">
    <citation type="submission" date="2021-12" db="EMBL/GenBank/DDBJ databases">
        <title>Comparative genomics, transcriptomics and evolutionary studies reveal genomic signatures of adaptation to plant cell wall in hemibiotrophic fungi.</title>
        <authorList>
            <consortium name="DOE Joint Genome Institute"/>
            <person name="Baroncelli R."/>
            <person name="Diaz J.F."/>
            <person name="Benocci T."/>
            <person name="Peng M."/>
            <person name="Battaglia E."/>
            <person name="Haridas S."/>
            <person name="Andreopoulos W."/>
            <person name="Labutti K."/>
            <person name="Pangilinan J."/>
            <person name="Floch G.L."/>
            <person name="Makela M.R."/>
            <person name="Henrissat B."/>
            <person name="Grigoriev I.V."/>
            <person name="Crouch J.A."/>
            <person name="De Vries R.P."/>
            <person name="Sukno S.A."/>
            <person name="Thon M.R."/>
        </authorList>
    </citation>
    <scope>NUCLEOTIDE SEQUENCE</scope>
    <source>
        <strain evidence="8">CBS 112980</strain>
    </source>
</reference>